<name>A0ABV6HJ24_9SPHI</name>
<gene>
    <name evidence="1" type="ORF">ACFFI0_06365</name>
</gene>
<dbReference type="Proteomes" id="UP001589774">
    <property type="component" value="Unassembled WGS sequence"/>
</dbReference>
<accession>A0ABV6HJ24</accession>
<protein>
    <recommendedName>
        <fullName evidence="3">Lipocalin-like domain-containing protein</fullName>
    </recommendedName>
</protein>
<dbReference type="EMBL" id="JBHLWO010000001">
    <property type="protein sequence ID" value="MFC0317923.1"/>
    <property type="molecule type" value="Genomic_DNA"/>
</dbReference>
<comment type="caution">
    <text evidence="1">The sequence shown here is derived from an EMBL/GenBank/DDBJ whole genome shotgun (WGS) entry which is preliminary data.</text>
</comment>
<sequence length="133" mass="14941">MKNLHFLILIFTTLIFGCGKDKIQPESLEGKWEMRHILGGQIQDAPSDFEKGNGNIIEFSANEYQRIEDGVVISKGTYAIVEESAEIDSTKYESKIVFDDSDQKIFIKVLGNKLLVCHGPTASDGYTVTYEKM</sequence>
<dbReference type="RefSeq" id="WP_377476861.1">
    <property type="nucleotide sequence ID" value="NZ_JBHLWO010000001.1"/>
</dbReference>
<evidence type="ECO:0008006" key="3">
    <source>
        <dbReference type="Google" id="ProtNLM"/>
    </source>
</evidence>
<keyword evidence="2" id="KW-1185">Reference proteome</keyword>
<proteinExistence type="predicted"/>
<reference evidence="1 2" key="1">
    <citation type="submission" date="2024-09" db="EMBL/GenBank/DDBJ databases">
        <authorList>
            <person name="Sun Q."/>
            <person name="Mori K."/>
        </authorList>
    </citation>
    <scope>NUCLEOTIDE SEQUENCE [LARGE SCALE GENOMIC DNA]</scope>
    <source>
        <strain evidence="1 2">CCM 7765</strain>
    </source>
</reference>
<evidence type="ECO:0000313" key="1">
    <source>
        <dbReference type="EMBL" id="MFC0317923.1"/>
    </source>
</evidence>
<dbReference type="PROSITE" id="PS51257">
    <property type="entry name" value="PROKAR_LIPOPROTEIN"/>
    <property type="match status" value="1"/>
</dbReference>
<evidence type="ECO:0000313" key="2">
    <source>
        <dbReference type="Proteomes" id="UP001589774"/>
    </source>
</evidence>
<organism evidence="1 2">
    <name type="scientific">Olivibacter oleidegradans</name>
    <dbReference type="NCBI Taxonomy" id="760123"/>
    <lineage>
        <taxon>Bacteria</taxon>
        <taxon>Pseudomonadati</taxon>
        <taxon>Bacteroidota</taxon>
        <taxon>Sphingobacteriia</taxon>
        <taxon>Sphingobacteriales</taxon>
        <taxon>Sphingobacteriaceae</taxon>
        <taxon>Olivibacter</taxon>
    </lineage>
</organism>